<dbReference type="InterPro" id="IPR011322">
    <property type="entry name" value="N-reg_PII-like_a/b"/>
</dbReference>
<dbReference type="PRINTS" id="PR00340">
    <property type="entry name" value="PIIGLNB"/>
</dbReference>
<feature type="modified residue" description="O-UMP-tyrosine" evidence="1">
    <location>
        <position position="51"/>
    </location>
</feature>
<dbReference type="Pfam" id="PF00543">
    <property type="entry name" value="P-II"/>
    <property type="match status" value="1"/>
</dbReference>
<evidence type="ECO:0000256" key="1">
    <source>
        <dbReference type="PIRSR" id="PIRSR602187-50"/>
    </source>
</evidence>
<dbReference type="KEGG" id="ccz:CCALI_01638"/>
<sequence length="113" mass="12266">MIKVEAMIRPQKLDDVTAALSEIGVRGMTITEVRGSGKQKGLTHLYRGVEYTVNLLQKVKIEIVVKDSEAQLVAETIAKAARTGEIGDGKIFLSPISDVIRIRTGETGETALE</sequence>
<dbReference type="InterPro" id="IPR002187">
    <property type="entry name" value="N-reg_PII"/>
</dbReference>
<dbReference type="eggNOG" id="COG0347">
    <property type="taxonomic scope" value="Bacteria"/>
</dbReference>
<dbReference type="PROSITE" id="PS51343">
    <property type="entry name" value="PII_GLNB_DOM"/>
    <property type="match status" value="1"/>
</dbReference>
<name>S0EZ43_CHTCT</name>
<dbReference type="AlphaFoldDB" id="S0EZ43"/>
<dbReference type="HOGENOM" id="CLU_082268_0_0_0"/>
<accession>S0EZ43</accession>
<dbReference type="SMART" id="SM00938">
    <property type="entry name" value="P-II"/>
    <property type="match status" value="1"/>
</dbReference>
<dbReference type="PROSITE" id="PS00638">
    <property type="entry name" value="PII_GLNB_CTER"/>
    <property type="match status" value="1"/>
</dbReference>
<keyword evidence="4" id="KW-1185">Reference proteome</keyword>
<dbReference type="SUPFAM" id="SSF54913">
    <property type="entry name" value="GlnB-like"/>
    <property type="match status" value="1"/>
</dbReference>
<dbReference type="STRING" id="454171.CP488_02458"/>
<dbReference type="Gene3D" id="3.30.70.120">
    <property type="match status" value="1"/>
</dbReference>
<protein>
    <submittedName>
        <fullName evidence="3">Nitrogen regulatory protein P-II family</fullName>
    </submittedName>
</protein>
<dbReference type="InterPro" id="IPR015867">
    <property type="entry name" value="N-reg_PII/ATP_PRibTrfase_C"/>
</dbReference>
<dbReference type="OrthoDB" id="9802729at2"/>
<keyword evidence="1" id="KW-0597">Phosphoprotein</keyword>
<evidence type="ECO:0000313" key="4">
    <source>
        <dbReference type="Proteomes" id="UP000014227"/>
    </source>
</evidence>
<gene>
    <name evidence="3" type="ORF">CCALI_01638</name>
</gene>
<dbReference type="EMBL" id="HF951689">
    <property type="protein sequence ID" value="CCW35454.1"/>
    <property type="molecule type" value="Genomic_DNA"/>
</dbReference>
<comment type="similarity">
    <text evidence="2">Belongs to the P(II) protein family.</text>
</comment>
<dbReference type="InterPro" id="IPR017918">
    <property type="entry name" value="N-reg_PII_CS"/>
</dbReference>
<evidence type="ECO:0000313" key="3">
    <source>
        <dbReference type="EMBL" id="CCW35454.1"/>
    </source>
</evidence>
<dbReference type="GO" id="GO:0005829">
    <property type="term" value="C:cytosol"/>
    <property type="evidence" value="ECO:0007669"/>
    <property type="project" value="TreeGrafter"/>
</dbReference>
<dbReference type="GO" id="GO:0006808">
    <property type="term" value="P:regulation of nitrogen utilization"/>
    <property type="evidence" value="ECO:0007669"/>
    <property type="project" value="InterPro"/>
</dbReference>
<dbReference type="FunCoup" id="S0EZ43">
    <property type="interactions" value="318"/>
</dbReference>
<dbReference type="InParanoid" id="S0EZ43"/>
<dbReference type="GO" id="GO:0030234">
    <property type="term" value="F:enzyme regulator activity"/>
    <property type="evidence" value="ECO:0007669"/>
    <property type="project" value="InterPro"/>
</dbReference>
<reference evidence="4" key="1">
    <citation type="submission" date="2013-03" db="EMBL/GenBank/DDBJ databases">
        <title>Genome sequence of Chthonomonas calidirosea, the first sequenced genome from the Armatimonadetes phylum (formally candidate division OP10).</title>
        <authorList>
            <person name="Lee K.C.Y."/>
            <person name="Morgan X.C."/>
            <person name="Dunfield P.F."/>
            <person name="Tamas I."/>
            <person name="Houghton K.M."/>
            <person name="Vyssotski M."/>
            <person name="Ryan J.L.J."/>
            <person name="Lagutin K."/>
            <person name="McDonald I.R."/>
            <person name="Stott M.B."/>
        </authorList>
    </citation>
    <scope>NUCLEOTIDE SEQUENCE [LARGE SCALE GENOMIC DNA]</scope>
    <source>
        <strain evidence="4">DSM 23976 / ICMP 18418 / T49</strain>
    </source>
</reference>
<dbReference type="RefSeq" id="WP_016482987.1">
    <property type="nucleotide sequence ID" value="NC_021487.1"/>
</dbReference>
<dbReference type="PANTHER" id="PTHR30115">
    <property type="entry name" value="NITROGEN REGULATORY PROTEIN P-II"/>
    <property type="match status" value="1"/>
</dbReference>
<evidence type="ECO:0000256" key="2">
    <source>
        <dbReference type="RuleBase" id="RU003936"/>
    </source>
</evidence>
<dbReference type="PATRIC" id="fig|1303518.3.peg.1684"/>
<dbReference type="GO" id="GO:0005524">
    <property type="term" value="F:ATP binding"/>
    <property type="evidence" value="ECO:0007669"/>
    <property type="project" value="TreeGrafter"/>
</dbReference>
<dbReference type="PANTHER" id="PTHR30115:SF11">
    <property type="entry name" value="NITROGEN REGULATORY PROTEIN P-II HOMOLOG"/>
    <property type="match status" value="1"/>
</dbReference>
<dbReference type="Proteomes" id="UP000014227">
    <property type="component" value="Chromosome I"/>
</dbReference>
<organism evidence="3 4">
    <name type="scientific">Chthonomonas calidirosea (strain DSM 23976 / ICMP 18418 / T49)</name>
    <dbReference type="NCBI Taxonomy" id="1303518"/>
    <lineage>
        <taxon>Bacteria</taxon>
        <taxon>Bacillati</taxon>
        <taxon>Armatimonadota</taxon>
        <taxon>Chthonomonadia</taxon>
        <taxon>Chthonomonadales</taxon>
        <taxon>Chthonomonadaceae</taxon>
        <taxon>Chthonomonas</taxon>
    </lineage>
</organism>
<proteinExistence type="inferred from homology"/>